<sequence>MAYTDGQHGIWLVVPPKIGLPLLLGTVTLIALLVHAALMSNTTWFPAYWQGGKAKGPSAAIEAPTAAPIASSASSNGAK</sequence>
<dbReference type="InterPro" id="IPR018332">
    <property type="entry name" value="Antenna_alpha"/>
</dbReference>
<name>A0A8I1GAV4_9HYPH</name>
<keyword evidence="10 14" id="KW-1133">Transmembrane helix</keyword>
<dbReference type="AlphaFoldDB" id="A0A8I1GAV4"/>
<keyword evidence="6 14" id="KW-0812">Transmembrane</keyword>
<organism evidence="16 17">
    <name type="scientific">Rhodomicrobium udaipurense</name>
    <dbReference type="NCBI Taxonomy" id="1202716"/>
    <lineage>
        <taxon>Bacteria</taxon>
        <taxon>Pseudomonadati</taxon>
        <taxon>Pseudomonadota</taxon>
        <taxon>Alphaproteobacteria</taxon>
        <taxon>Hyphomicrobiales</taxon>
        <taxon>Hyphomicrobiaceae</taxon>
        <taxon>Rhodomicrobium</taxon>
    </lineage>
</organism>
<evidence type="ECO:0000256" key="14">
    <source>
        <dbReference type="SAM" id="Phobius"/>
    </source>
</evidence>
<dbReference type="EMBL" id="JAEMUK010000016">
    <property type="protein sequence ID" value="MBJ7543693.1"/>
    <property type="molecule type" value="Genomic_DNA"/>
</dbReference>
<comment type="subcellular location">
    <subcellularLocation>
        <location evidence="2">Cell inner membrane</location>
        <topology evidence="2">Single-pass type II membrane protein</topology>
    </subcellularLocation>
</comment>
<feature type="domain" description="Antenna complex alpha/beta subunit" evidence="15">
    <location>
        <begin position="10"/>
        <end position="45"/>
    </location>
</feature>
<dbReference type="RefSeq" id="WP_081796516.1">
    <property type="nucleotide sequence ID" value="NZ_JAEMUK010000016.1"/>
</dbReference>
<keyword evidence="13" id="KW-0437">Light-harvesting polypeptide</keyword>
<evidence type="ECO:0000256" key="5">
    <source>
        <dbReference type="ARBA" id="ARBA00022549"/>
    </source>
</evidence>
<evidence type="ECO:0000256" key="12">
    <source>
        <dbReference type="ARBA" id="ARBA00023136"/>
    </source>
</evidence>
<keyword evidence="3" id="KW-1003">Cell membrane</keyword>
<keyword evidence="5" id="KW-0042">Antenna complex</keyword>
<keyword evidence="12 14" id="KW-0472">Membrane</keyword>
<keyword evidence="8" id="KW-0460">Magnesium</keyword>
<dbReference type="InterPro" id="IPR002361">
    <property type="entry name" value="Antenna_alpha_CS"/>
</dbReference>
<gene>
    <name evidence="16" type="ORF">JDN41_08980</name>
</gene>
<dbReference type="GO" id="GO:0046872">
    <property type="term" value="F:metal ion binding"/>
    <property type="evidence" value="ECO:0007669"/>
    <property type="project" value="UniProtKB-KW"/>
</dbReference>
<evidence type="ECO:0000256" key="9">
    <source>
        <dbReference type="ARBA" id="ARBA00022956"/>
    </source>
</evidence>
<comment type="caution">
    <text evidence="16">The sequence shown here is derived from an EMBL/GenBank/DDBJ whole genome shotgun (WGS) entry which is preliminary data.</text>
</comment>
<evidence type="ECO:0000256" key="2">
    <source>
        <dbReference type="ARBA" id="ARBA00004249"/>
    </source>
</evidence>
<dbReference type="Proteomes" id="UP000623250">
    <property type="component" value="Unassembled WGS sequence"/>
</dbReference>
<evidence type="ECO:0000256" key="10">
    <source>
        <dbReference type="ARBA" id="ARBA00022989"/>
    </source>
</evidence>
<evidence type="ECO:0000256" key="1">
    <source>
        <dbReference type="ARBA" id="ARBA00002455"/>
    </source>
</evidence>
<reference evidence="16 17" key="1">
    <citation type="submission" date="2020-12" db="EMBL/GenBank/DDBJ databases">
        <title>Revised draft genomes of Rhodomicrobium vannielii ATCC 17100 and Rhodomicrobium udaipurense JA643.</title>
        <authorList>
            <person name="Conners E.M."/>
            <person name="Davenport E.J."/>
            <person name="Bose A."/>
        </authorList>
    </citation>
    <scope>NUCLEOTIDE SEQUENCE [LARGE SCALE GENOMIC DNA]</scope>
    <source>
        <strain evidence="16 17">JA643</strain>
    </source>
</reference>
<feature type="transmembrane region" description="Helical" evidence="14">
    <location>
        <begin position="18"/>
        <end position="38"/>
    </location>
</feature>
<evidence type="ECO:0000313" key="16">
    <source>
        <dbReference type="EMBL" id="MBJ7543693.1"/>
    </source>
</evidence>
<evidence type="ECO:0000259" key="15">
    <source>
        <dbReference type="Pfam" id="PF00556"/>
    </source>
</evidence>
<dbReference type="InterPro" id="IPR000066">
    <property type="entry name" value="Antenna_a/b"/>
</dbReference>
<keyword evidence="11" id="KW-0157">Chromophore</keyword>
<protein>
    <submittedName>
        <fullName evidence="16">Light-harvesting protein</fullName>
    </submittedName>
</protein>
<dbReference type="PRINTS" id="PR00673">
    <property type="entry name" value="LIGHTHARVSTA"/>
</dbReference>
<dbReference type="GO" id="GO:0005886">
    <property type="term" value="C:plasma membrane"/>
    <property type="evidence" value="ECO:0007669"/>
    <property type="project" value="UniProtKB-SubCell"/>
</dbReference>
<dbReference type="SUPFAM" id="SSF56918">
    <property type="entry name" value="Light-harvesting complex subunits"/>
    <property type="match status" value="1"/>
</dbReference>
<comment type="function">
    <text evidence="1">Antenna complexes are light-harvesting systems, which transfer the excitation energy to the reaction centers.</text>
</comment>
<evidence type="ECO:0000256" key="6">
    <source>
        <dbReference type="ARBA" id="ARBA00022692"/>
    </source>
</evidence>
<evidence type="ECO:0000313" key="17">
    <source>
        <dbReference type="Proteomes" id="UP000623250"/>
    </source>
</evidence>
<dbReference type="GO" id="GO:0030077">
    <property type="term" value="C:plasma membrane light-harvesting complex"/>
    <property type="evidence" value="ECO:0007669"/>
    <property type="project" value="InterPro"/>
</dbReference>
<proteinExistence type="predicted"/>
<evidence type="ECO:0000256" key="4">
    <source>
        <dbReference type="ARBA" id="ARBA00022494"/>
    </source>
</evidence>
<dbReference type="GO" id="GO:0019684">
    <property type="term" value="P:photosynthesis, light reaction"/>
    <property type="evidence" value="ECO:0007669"/>
    <property type="project" value="InterPro"/>
</dbReference>
<keyword evidence="7" id="KW-0479">Metal-binding</keyword>
<keyword evidence="9" id="KW-0076">Bacteriochlorophyll</keyword>
<evidence type="ECO:0000256" key="3">
    <source>
        <dbReference type="ARBA" id="ARBA00022475"/>
    </source>
</evidence>
<accession>A0A8I1GAV4</accession>
<dbReference type="GO" id="GO:0019866">
    <property type="term" value="C:organelle inner membrane"/>
    <property type="evidence" value="ECO:0007669"/>
    <property type="project" value="InterPro"/>
</dbReference>
<keyword evidence="17" id="KW-1185">Reference proteome</keyword>
<evidence type="ECO:0000256" key="11">
    <source>
        <dbReference type="ARBA" id="ARBA00022991"/>
    </source>
</evidence>
<dbReference type="Gene3D" id="4.10.220.20">
    <property type="entry name" value="Light-harvesting complex"/>
    <property type="match status" value="1"/>
</dbReference>
<dbReference type="InterPro" id="IPR035889">
    <property type="entry name" value="Light-harvesting_complex"/>
</dbReference>
<dbReference type="PROSITE" id="PS00968">
    <property type="entry name" value="ANTENNA_COMP_ALPHA"/>
    <property type="match status" value="1"/>
</dbReference>
<dbReference type="Pfam" id="PF00556">
    <property type="entry name" value="LHC"/>
    <property type="match status" value="1"/>
</dbReference>
<keyword evidence="4" id="KW-0148">Chlorophyll</keyword>
<evidence type="ECO:0000256" key="7">
    <source>
        <dbReference type="ARBA" id="ARBA00022723"/>
    </source>
</evidence>
<evidence type="ECO:0000256" key="13">
    <source>
        <dbReference type="ARBA" id="ARBA00023243"/>
    </source>
</evidence>
<evidence type="ECO:0000256" key="8">
    <source>
        <dbReference type="ARBA" id="ARBA00022842"/>
    </source>
</evidence>
<dbReference type="GO" id="GO:0042314">
    <property type="term" value="F:bacteriochlorophyll binding"/>
    <property type="evidence" value="ECO:0007669"/>
    <property type="project" value="UniProtKB-KW"/>
</dbReference>